<reference evidence="3" key="1">
    <citation type="submission" date="2021-03" db="EMBL/GenBank/DDBJ databases">
        <authorList>
            <person name="Li Z."/>
            <person name="Yang C."/>
        </authorList>
    </citation>
    <scope>NUCLEOTIDE SEQUENCE</scope>
    <source>
        <strain evidence="3">Dzin_1.0</strain>
        <tissue evidence="3">Leaf</tissue>
    </source>
</reference>
<dbReference type="GO" id="GO:0070390">
    <property type="term" value="C:transcription export complex 2"/>
    <property type="evidence" value="ECO:0007669"/>
    <property type="project" value="TreeGrafter"/>
</dbReference>
<gene>
    <name evidence="3" type="ORF">J5N97_013056</name>
</gene>
<dbReference type="OrthoDB" id="21502at2759"/>
<dbReference type="PANTHER" id="PTHR12436:SF17">
    <property type="entry name" value="SAC3 FAMILY PROTEIN B"/>
    <property type="match status" value="1"/>
</dbReference>
<organism evidence="3 4">
    <name type="scientific">Dioscorea zingiberensis</name>
    <dbReference type="NCBI Taxonomy" id="325984"/>
    <lineage>
        <taxon>Eukaryota</taxon>
        <taxon>Viridiplantae</taxon>
        <taxon>Streptophyta</taxon>
        <taxon>Embryophyta</taxon>
        <taxon>Tracheophyta</taxon>
        <taxon>Spermatophyta</taxon>
        <taxon>Magnoliopsida</taxon>
        <taxon>Liliopsida</taxon>
        <taxon>Dioscoreales</taxon>
        <taxon>Dioscoreaceae</taxon>
        <taxon>Dioscorea</taxon>
    </lineage>
</organism>
<dbReference type="Gene3D" id="1.25.40.990">
    <property type="match status" value="1"/>
</dbReference>
<name>A0A9D5HIP9_9LILI</name>
<sequence>MMLLDVSHPRFSSQRKSPSIEYRSPPIESYSDSYDGGALPPLKAAHLNAPKRARSPPLQYTAVPSDEASAQVDYDGEMQAKAKLLVRFNAELSQPLRKLQDLIKQKPLGKKQTGAMMDTPSVNDHPAGTHLSIIGLLSLDADLIRPMPVLQKTIDYLLDILGQPYSDNFLGIYNFLWDRMRAIRMDLRMQHIFNQDAITMLEQMIRTQALASLHSGLQNNQGNTYSAYCKMARHGGNLLGEDIEALLEYHGFALRKYEEMYMVKVGPFCNSDTDFPIKCAELVRQKQSERVMDDVYSGQAMSCLSEDRESAQEVVNVLDQGSTSSLEAPPTSMEDDILDFKAESVQGVIAKEIAEGPMTIVYSENEAEMVEATFSEASFVSADHLVNNSLQLESVLGVIAKEIAEGPMTIVYSENEAEMVEATFSEASFVSADHLVNNSLQLESVLVDEPIEDTAIEEMTQEMTMPKLEENISQVGDIGRSESNYVENTEHQMALYSNLEVEASKPAFRQKDQLSNEKLKKILRKWKEQALIKRETREQKLYLASVALSSLSLGPPIRLSGTQTSHATGNLDIDQAARKRYSRWSKSWSRLNVSEVVAATLSARNPYAKCICWKLVVYIQEIIFENHTYDLATKWLHSKLLGSNAEDDYDELVLSSPNLSIWKKWIAPQISPQQTCCLSVIREAMIGNGMPSSEDDTVAGMSCLMFLVSSAIPWETQRNRLHNCVNSLPPGSSLPLLIVCTDAQKDEATSSPLVIIERLHLQNADKTKISSFLVVFLAGDHSREQPNCFFEDDNLRDGLQWLAEHSPLQPALRLVNVRELVANYLKCSLESLENLGYSKVGPEHCISAFNEAVARSAEEILAAPSINPTHWPCPEINLLDKSSSEQIAVQMFLPGINWNSTSRIQSLIKKLEECRLPRFPDISCWLNQGYPLPQQIQKHKSALEECLVSYLTQSCHLLAVDLAAREANVMLQKGVGLELHGSCYHIVPRWTMVFRRIYNWQLAKLANLRLSDAYILDRPCGIDSPSRSGDAKVPGPTLRGLEENSSSEVDHALHSLSAKPTFDEMFRLICDTPFTQQPASMSSGDAPVVVREAVHLPVDVDTGRNILSSEVSPTKREKQEVAPPNVKTPDKLVVLLQQCRRLQDKIDEKLALYF</sequence>
<dbReference type="Proteomes" id="UP001085076">
    <property type="component" value="Miscellaneous, Linkage group lg03"/>
</dbReference>
<keyword evidence="4" id="KW-1185">Reference proteome</keyword>
<dbReference type="GO" id="GO:0005737">
    <property type="term" value="C:cytoplasm"/>
    <property type="evidence" value="ECO:0007669"/>
    <property type="project" value="TreeGrafter"/>
</dbReference>
<dbReference type="EMBL" id="JAGGNH010000003">
    <property type="protein sequence ID" value="KAJ0977582.1"/>
    <property type="molecule type" value="Genomic_DNA"/>
</dbReference>
<feature type="region of interest" description="Disordered" evidence="1">
    <location>
        <begin position="1"/>
        <end position="35"/>
    </location>
</feature>
<reference evidence="3" key="2">
    <citation type="journal article" date="2022" name="Hortic Res">
        <title>The genome of Dioscorea zingiberensis sheds light on the biosynthesis, origin and evolution of the medicinally important diosgenin saponins.</title>
        <authorList>
            <person name="Li Y."/>
            <person name="Tan C."/>
            <person name="Li Z."/>
            <person name="Guo J."/>
            <person name="Li S."/>
            <person name="Chen X."/>
            <person name="Wang C."/>
            <person name="Dai X."/>
            <person name="Yang H."/>
            <person name="Song W."/>
            <person name="Hou L."/>
            <person name="Xu J."/>
            <person name="Tong Z."/>
            <person name="Xu A."/>
            <person name="Yuan X."/>
            <person name="Wang W."/>
            <person name="Yang Q."/>
            <person name="Chen L."/>
            <person name="Sun Z."/>
            <person name="Wang K."/>
            <person name="Pan B."/>
            <person name="Chen J."/>
            <person name="Bao Y."/>
            <person name="Liu F."/>
            <person name="Qi X."/>
            <person name="Gang D.R."/>
            <person name="Wen J."/>
            <person name="Li J."/>
        </authorList>
    </citation>
    <scope>NUCLEOTIDE SEQUENCE</scope>
    <source>
        <strain evidence="3">Dzin_1.0</strain>
    </source>
</reference>
<feature type="domain" description="SAC3/GANP/THP3 conserved" evidence="2">
    <location>
        <begin position="142"/>
        <end position="214"/>
    </location>
</feature>
<accession>A0A9D5HIP9</accession>
<evidence type="ECO:0000256" key="1">
    <source>
        <dbReference type="SAM" id="MobiDB-lite"/>
    </source>
</evidence>
<dbReference type="GO" id="GO:0006406">
    <property type="term" value="P:mRNA export from nucleus"/>
    <property type="evidence" value="ECO:0007669"/>
    <property type="project" value="TreeGrafter"/>
</dbReference>
<evidence type="ECO:0000313" key="3">
    <source>
        <dbReference type="EMBL" id="KAJ0977582.1"/>
    </source>
</evidence>
<evidence type="ECO:0000313" key="4">
    <source>
        <dbReference type="Proteomes" id="UP001085076"/>
    </source>
</evidence>
<dbReference type="AlphaFoldDB" id="A0A9D5HIP9"/>
<evidence type="ECO:0000259" key="2">
    <source>
        <dbReference type="Pfam" id="PF03399"/>
    </source>
</evidence>
<dbReference type="Pfam" id="PF03399">
    <property type="entry name" value="SAC3_GANP"/>
    <property type="match status" value="1"/>
</dbReference>
<dbReference type="PANTHER" id="PTHR12436">
    <property type="entry name" value="80 KDA MCM3-ASSOCIATED PROTEIN"/>
    <property type="match status" value="1"/>
</dbReference>
<proteinExistence type="predicted"/>
<dbReference type="InterPro" id="IPR045107">
    <property type="entry name" value="SAC3/GANP/THP3"/>
</dbReference>
<protein>
    <recommendedName>
        <fullName evidence="2">SAC3/GANP/THP3 conserved domain-containing protein</fullName>
    </recommendedName>
</protein>
<dbReference type="InterPro" id="IPR005062">
    <property type="entry name" value="SAC3/GANP/THP3_conserved"/>
</dbReference>
<comment type="caution">
    <text evidence="3">The sequence shown here is derived from an EMBL/GenBank/DDBJ whole genome shotgun (WGS) entry which is preliminary data.</text>
</comment>